<feature type="signal peptide" evidence="1">
    <location>
        <begin position="1"/>
        <end position="34"/>
    </location>
</feature>
<keyword evidence="3" id="KW-1185">Reference proteome</keyword>
<evidence type="ECO:0000256" key="1">
    <source>
        <dbReference type="SAM" id="SignalP"/>
    </source>
</evidence>
<sequence length="169" mass="15976">MFVWNKTGAVARSSALVFALAAFGGIATVGSANAQSGTCACQVSPGATGVLENVVGKVFVRQAGGSTAAQSGIQLGAGDSVMVGPRSSSTVSFGGGCSVSLSANTTLQALPQGNQLCVAVNENAAGAVQDASAATGASSGIPTAGIVAIGGGIALGAVLLSTSDEGVSN</sequence>
<keyword evidence="1" id="KW-0732">Signal</keyword>
<feature type="chain" id="PRO_5047185872" description="Secreted protein" evidence="1">
    <location>
        <begin position="35"/>
        <end position="169"/>
    </location>
</feature>
<dbReference type="EMBL" id="JBHSLL010000012">
    <property type="protein sequence ID" value="MFC5385296.1"/>
    <property type="molecule type" value="Genomic_DNA"/>
</dbReference>
<name>A0ABW0GUF4_9HYPH</name>
<comment type="caution">
    <text evidence="2">The sequence shown here is derived from an EMBL/GenBank/DDBJ whole genome shotgun (WGS) entry which is preliminary data.</text>
</comment>
<organism evidence="2 3">
    <name type="scientific">Aquamicrobium segne</name>
    <dbReference type="NCBI Taxonomy" id="469547"/>
    <lineage>
        <taxon>Bacteria</taxon>
        <taxon>Pseudomonadati</taxon>
        <taxon>Pseudomonadota</taxon>
        <taxon>Alphaproteobacteria</taxon>
        <taxon>Hyphomicrobiales</taxon>
        <taxon>Phyllobacteriaceae</taxon>
        <taxon>Aquamicrobium</taxon>
    </lineage>
</organism>
<dbReference type="Proteomes" id="UP001596016">
    <property type="component" value="Unassembled WGS sequence"/>
</dbReference>
<dbReference type="RefSeq" id="WP_378228216.1">
    <property type="nucleotide sequence ID" value="NZ_JBHSLL010000012.1"/>
</dbReference>
<proteinExistence type="predicted"/>
<reference evidence="3" key="1">
    <citation type="journal article" date="2019" name="Int. J. Syst. Evol. Microbiol.">
        <title>The Global Catalogue of Microorganisms (GCM) 10K type strain sequencing project: providing services to taxonomists for standard genome sequencing and annotation.</title>
        <authorList>
            <consortium name="The Broad Institute Genomics Platform"/>
            <consortium name="The Broad Institute Genome Sequencing Center for Infectious Disease"/>
            <person name="Wu L."/>
            <person name="Ma J."/>
        </authorList>
    </citation>
    <scope>NUCLEOTIDE SEQUENCE [LARGE SCALE GENOMIC DNA]</scope>
    <source>
        <strain evidence="3">CGMCC 4.1415</strain>
    </source>
</reference>
<gene>
    <name evidence="2" type="ORF">ACFPLB_04850</name>
</gene>
<accession>A0ABW0GUF4</accession>
<evidence type="ECO:0000313" key="2">
    <source>
        <dbReference type="EMBL" id="MFC5385296.1"/>
    </source>
</evidence>
<evidence type="ECO:0008006" key="4">
    <source>
        <dbReference type="Google" id="ProtNLM"/>
    </source>
</evidence>
<evidence type="ECO:0000313" key="3">
    <source>
        <dbReference type="Proteomes" id="UP001596016"/>
    </source>
</evidence>
<protein>
    <recommendedName>
        <fullName evidence="4">Secreted protein</fullName>
    </recommendedName>
</protein>